<proteinExistence type="predicted"/>
<feature type="region of interest" description="Disordered" evidence="1">
    <location>
        <begin position="143"/>
        <end position="166"/>
    </location>
</feature>
<feature type="compositionally biased region" description="Polar residues" evidence="1">
    <location>
        <begin position="151"/>
        <end position="166"/>
    </location>
</feature>
<sequence>MGWPMDIIKLANKNCISWYVKDIQQRINQALCAKIKKGLILCLRKPNLAPPLPTISVITVTPTRQGICLLETYQQLQPPQGEGDPIQFNRIHAQNEIRLAYLIDSQGQGSQFTLTSLVQEQPSQSIKGFIKNRNQVFKVNCSNQRKEKSKNSPVTSDNSIQDRMIN</sequence>
<gene>
    <name evidence="2" type="primary">Contig5586.g5983</name>
    <name evidence="2" type="ORF">STYLEM_1425</name>
</gene>
<reference evidence="2 3" key="1">
    <citation type="submission" date="2014-06" db="EMBL/GenBank/DDBJ databases">
        <authorList>
            <person name="Swart Estienne"/>
        </authorList>
    </citation>
    <scope>NUCLEOTIDE SEQUENCE [LARGE SCALE GENOMIC DNA]</scope>
    <source>
        <strain evidence="2 3">130c</strain>
    </source>
</reference>
<dbReference type="EMBL" id="CCKQ01001362">
    <property type="protein sequence ID" value="CDW72465.1"/>
    <property type="molecule type" value="Genomic_DNA"/>
</dbReference>
<evidence type="ECO:0000313" key="3">
    <source>
        <dbReference type="Proteomes" id="UP000039865"/>
    </source>
</evidence>
<name>A0A077ZT28_STYLE</name>
<dbReference type="Proteomes" id="UP000039865">
    <property type="component" value="Unassembled WGS sequence"/>
</dbReference>
<evidence type="ECO:0000256" key="1">
    <source>
        <dbReference type="SAM" id="MobiDB-lite"/>
    </source>
</evidence>
<dbReference type="AlphaFoldDB" id="A0A077ZT28"/>
<organism evidence="2 3">
    <name type="scientific">Stylonychia lemnae</name>
    <name type="common">Ciliate</name>
    <dbReference type="NCBI Taxonomy" id="5949"/>
    <lineage>
        <taxon>Eukaryota</taxon>
        <taxon>Sar</taxon>
        <taxon>Alveolata</taxon>
        <taxon>Ciliophora</taxon>
        <taxon>Intramacronucleata</taxon>
        <taxon>Spirotrichea</taxon>
        <taxon>Stichotrichia</taxon>
        <taxon>Sporadotrichida</taxon>
        <taxon>Oxytrichidae</taxon>
        <taxon>Stylonychinae</taxon>
        <taxon>Stylonychia</taxon>
    </lineage>
</organism>
<accession>A0A077ZT28</accession>
<dbReference type="InParanoid" id="A0A077ZT28"/>
<evidence type="ECO:0000313" key="2">
    <source>
        <dbReference type="EMBL" id="CDW72465.1"/>
    </source>
</evidence>
<keyword evidence="3" id="KW-1185">Reference proteome</keyword>
<protein>
    <submittedName>
        <fullName evidence="2">Uncharacterized protein</fullName>
    </submittedName>
</protein>